<dbReference type="Proteomes" id="UP001168821">
    <property type="component" value="Unassembled WGS sequence"/>
</dbReference>
<evidence type="ECO:0000256" key="5">
    <source>
        <dbReference type="ARBA" id="ARBA00023136"/>
    </source>
</evidence>
<evidence type="ECO:0000313" key="7">
    <source>
        <dbReference type="EMBL" id="KAJ3652040.1"/>
    </source>
</evidence>
<feature type="transmembrane region" description="Helical" evidence="6">
    <location>
        <begin position="334"/>
        <end position="356"/>
    </location>
</feature>
<dbReference type="GO" id="GO:0005886">
    <property type="term" value="C:plasma membrane"/>
    <property type="evidence" value="ECO:0007669"/>
    <property type="project" value="TreeGrafter"/>
</dbReference>
<feature type="transmembrane region" description="Helical" evidence="6">
    <location>
        <begin position="89"/>
        <end position="108"/>
    </location>
</feature>
<evidence type="ECO:0000256" key="1">
    <source>
        <dbReference type="ARBA" id="ARBA00004141"/>
    </source>
</evidence>
<accession>A0AA38MCR2</accession>
<keyword evidence="5 6" id="KW-0472">Membrane</keyword>
<proteinExistence type="inferred from homology"/>
<evidence type="ECO:0000256" key="6">
    <source>
        <dbReference type="SAM" id="Phobius"/>
    </source>
</evidence>
<dbReference type="EMBL" id="JALNTZ010000005">
    <property type="protein sequence ID" value="KAJ3652040.1"/>
    <property type="molecule type" value="Genomic_DNA"/>
</dbReference>
<feature type="transmembrane region" description="Helical" evidence="6">
    <location>
        <begin position="515"/>
        <end position="537"/>
    </location>
</feature>
<feature type="transmembrane region" description="Helical" evidence="6">
    <location>
        <begin position="129"/>
        <end position="155"/>
    </location>
</feature>
<keyword evidence="4 6" id="KW-1133">Transmembrane helix</keyword>
<dbReference type="GO" id="GO:0015137">
    <property type="term" value="F:citrate transmembrane transporter activity"/>
    <property type="evidence" value="ECO:0007669"/>
    <property type="project" value="TreeGrafter"/>
</dbReference>
<evidence type="ECO:0000256" key="2">
    <source>
        <dbReference type="ARBA" id="ARBA00006772"/>
    </source>
</evidence>
<reference evidence="7" key="1">
    <citation type="journal article" date="2023" name="G3 (Bethesda)">
        <title>Whole genome assemblies of Zophobas morio and Tenebrio molitor.</title>
        <authorList>
            <person name="Kaur S."/>
            <person name="Stinson S.A."/>
            <person name="diCenzo G.C."/>
        </authorList>
    </citation>
    <scope>NUCLEOTIDE SEQUENCE</scope>
    <source>
        <strain evidence="7">QUZm001</strain>
    </source>
</reference>
<evidence type="ECO:0008006" key="9">
    <source>
        <dbReference type="Google" id="ProtNLM"/>
    </source>
</evidence>
<feature type="transmembrane region" description="Helical" evidence="6">
    <location>
        <begin position="45"/>
        <end position="69"/>
    </location>
</feature>
<gene>
    <name evidence="7" type="ORF">Zmor_018041</name>
</gene>
<feature type="transmembrane region" description="Helical" evidence="6">
    <location>
        <begin position="391"/>
        <end position="410"/>
    </location>
</feature>
<comment type="similarity">
    <text evidence="2">Belongs to the SLC13A/DASS transporter (TC 2.A.47) family. NADC subfamily.</text>
</comment>
<feature type="transmembrane region" description="Helical" evidence="6">
    <location>
        <begin position="15"/>
        <end position="33"/>
    </location>
</feature>
<dbReference type="AlphaFoldDB" id="A0AA38MCR2"/>
<feature type="transmembrane region" description="Helical" evidence="6">
    <location>
        <begin position="302"/>
        <end position="322"/>
    </location>
</feature>
<dbReference type="Pfam" id="PF00939">
    <property type="entry name" value="Na_sulph_symp"/>
    <property type="match status" value="1"/>
</dbReference>
<dbReference type="InterPro" id="IPR001898">
    <property type="entry name" value="SLC13A/DASS"/>
</dbReference>
<evidence type="ECO:0000256" key="3">
    <source>
        <dbReference type="ARBA" id="ARBA00022692"/>
    </source>
</evidence>
<protein>
    <recommendedName>
        <fullName evidence="9">Protein I'm not dead yet</fullName>
    </recommendedName>
</protein>
<evidence type="ECO:0000313" key="8">
    <source>
        <dbReference type="Proteomes" id="UP001168821"/>
    </source>
</evidence>
<comment type="caution">
    <text evidence="7">The sequence shown here is derived from an EMBL/GenBank/DDBJ whole genome shotgun (WGS) entry which is preliminary data.</text>
</comment>
<dbReference type="PANTHER" id="PTHR10283">
    <property type="entry name" value="SOLUTE CARRIER FAMILY 13 MEMBER"/>
    <property type="match status" value="1"/>
</dbReference>
<name>A0AA38MCR2_9CUCU</name>
<dbReference type="GO" id="GO:0015141">
    <property type="term" value="F:succinate transmembrane transporter activity"/>
    <property type="evidence" value="ECO:0007669"/>
    <property type="project" value="TreeGrafter"/>
</dbReference>
<feature type="transmembrane region" description="Helical" evidence="6">
    <location>
        <begin position="197"/>
        <end position="222"/>
    </location>
</feature>
<sequence>MVTCKIILRALGVHWKSLFIIVYPLLILPIFLVENTAAMRCVYVVVLMAGYWVFEVLPLAVTAMIPLVLFPTMGILDAKKTSLAYFKEANMMFVGGLIIALAIEFCSLHTRISLHAIKWIGCSYRRLNFGLITLTMLVSMWISNTAATAMMIPIIQAVLEELESQGVGSRWEPDPPDIPPEEVDPLSRRPTSVAMCFYISTAYAASIGGLGCIVGSGTNLVLKGIYESEFPHSPGVEFNKWLAANIPLMLAIMYPSWVWMQIWFMGLCRPNSADAKAINVGAEGEEITRKVLIQKLVELGPLSPHEIMVGIMFITAAMLWFFRRPGFISGWPSLLTETQVGDSTAAMIVVLLLFMFPAKMDFRYMFSEDEERRPKAASSGLITWRFVNQKMHWSLIFLMGGGFALADGIKNSGMGDLTAEKLSVIVDLPPVQILIICSLLAMVVTQFTSNAAVANILLPIIANIARKAKIHPMYLMMPVCLSCSFSYCLPVSTPPNAIAAAPCNMRSWEMIKVASVMQVIAILMLIAIFPSLGTVIWDFSEYPDWAVAKNKTKS</sequence>
<keyword evidence="8" id="KW-1185">Reference proteome</keyword>
<keyword evidence="3 6" id="KW-0812">Transmembrane</keyword>
<feature type="transmembrane region" description="Helical" evidence="6">
    <location>
        <begin position="447"/>
        <end position="465"/>
    </location>
</feature>
<organism evidence="7 8">
    <name type="scientific">Zophobas morio</name>
    <dbReference type="NCBI Taxonomy" id="2755281"/>
    <lineage>
        <taxon>Eukaryota</taxon>
        <taxon>Metazoa</taxon>
        <taxon>Ecdysozoa</taxon>
        <taxon>Arthropoda</taxon>
        <taxon>Hexapoda</taxon>
        <taxon>Insecta</taxon>
        <taxon>Pterygota</taxon>
        <taxon>Neoptera</taxon>
        <taxon>Endopterygota</taxon>
        <taxon>Coleoptera</taxon>
        <taxon>Polyphaga</taxon>
        <taxon>Cucujiformia</taxon>
        <taxon>Tenebrionidae</taxon>
        <taxon>Zophobas</taxon>
    </lineage>
</organism>
<comment type="subcellular location">
    <subcellularLocation>
        <location evidence="1">Membrane</location>
        <topology evidence="1">Multi-pass membrane protein</topology>
    </subcellularLocation>
</comment>
<dbReference type="PANTHER" id="PTHR10283:SF82">
    <property type="entry name" value="SOLUTE CARRIER FAMILY 13 MEMBER 2"/>
    <property type="match status" value="1"/>
</dbReference>
<feature type="transmembrane region" description="Helical" evidence="6">
    <location>
        <begin position="242"/>
        <end position="264"/>
    </location>
</feature>
<evidence type="ECO:0000256" key="4">
    <source>
        <dbReference type="ARBA" id="ARBA00022989"/>
    </source>
</evidence>